<dbReference type="InterPro" id="IPR007627">
    <property type="entry name" value="RNA_pol_sigma70_r2"/>
</dbReference>
<dbReference type="PRINTS" id="PR00046">
    <property type="entry name" value="SIGMA70FCT"/>
</dbReference>
<dbReference type="Gene3D" id="1.20.140.160">
    <property type="match status" value="1"/>
</dbReference>
<accession>A4BEL9</accession>
<evidence type="ECO:0000259" key="6">
    <source>
        <dbReference type="Pfam" id="PF04545"/>
    </source>
</evidence>
<dbReference type="GO" id="GO:0016987">
    <property type="term" value="F:sigma factor activity"/>
    <property type="evidence" value="ECO:0007669"/>
    <property type="project" value="UniProtKB-KW"/>
</dbReference>
<keyword evidence="1" id="KW-0805">Transcription regulation</keyword>
<proteinExistence type="predicted"/>
<feature type="domain" description="RNA polymerase sigma-70 region 4" evidence="6">
    <location>
        <begin position="279"/>
        <end position="331"/>
    </location>
</feature>
<evidence type="ECO:0000259" key="5">
    <source>
        <dbReference type="Pfam" id="PF04542"/>
    </source>
</evidence>
<evidence type="ECO:0000256" key="3">
    <source>
        <dbReference type="ARBA" id="ARBA00023125"/>
    </source>
</evidence>
<dbReference type="PANTHER" id="PTHR30603:SF60">
    <property type="entry name" value="RNA POLYMERASE SIGMA FACTOR RPOD"/>
    <property type="match status" value="1"/>
</dbReference>
<sequence length="339" mass="39361">MTKQELSIEIERHLSGYDVWSDQYPLLSAETERDRLWEHEQAFQALVIGCAEHHPDWFRDKYTTLDLSGPDWLNVLWERRPTGSDIVELMRLESKPDLNPIFERWLSVREFLIASNIRLVFKVAHRHTERGLSLLDLAQEGQFGLVRALERFRCDKELRFSTYATHWITQYIRLAIKKQTRTVPIPTNVQDDLARTNRALARAQQQQGRPVSVTEFARLSNQSTDAAEHLMSLNAPVQSLDERLSDDSEVSALDLLDSDLARPESEHERSDNQERVQALLAHLTSREQQILAMRYGIGMGAEYGYREIADQLNLSRERVRQLEKQALGFLRAQMEKTTH</sequence>
<dbReference type="GO" id="GO:0006352">
    <property type="term" value="P:DNA-templated transcription initiation"/>
    <property type="evidence" value="ECO:0007669"/>
    <property type="project" value="InterPro"/>
</dbReference>
<evidence type="ECO:0000256" key="1">
    <source>
        <dbReference type="ARBA" id="ARBA00023015"/>
    </source>
</evidence>
<dbReference type="GO" id="GO:0003677">
    <property type="term" value="F:DNA binding"/>
    <property type="evidence" value="ECO:0007669"/>
    <property type="project" value="UniProtKB-KW"/>
</dbReference>
<reference evidence="7 8" key="1">
    <citation type="submission" date="2006-02" db="EMBL/GenBank/DDBJ databases">
        <authorList>
            <person name="Pinhassi J."/>
            <person name="Pedros-Alio C."/>
            <person name="Ferriera S."/>
            <person name="Johnson J."/>
            <person name="Kravitz S."/>
            <person name="Halpern A."/>
            <person name="Remington K."/>
            <person name="Beeson K."/>
            <person name="Tran B."/>
            <person name="Rogers Y.-H."/>
            <person name="Friedman R."/>
            <person name="Venter J.C."/>
        </authorList>
    </citation>
    <scope>NUCLEOTIDE SEQUENCE [LARGE SCALE GENOMIC DNA]</scope>
    <source>
        <strain evidence="7 8">MED297</strain>
    </source>
</reference>
<keyword evidence="2" id="KW-0731">Sigma factor</keyword>
<dbReference type="PANTHER" id="PTHR30603">
    <property type="entry name" value="RNA POLYMERASE SIGMA FACTOR RPO"/>
    <property type="match status" value="1"/>
</dbReference>
<dbReference type="HOGENOM" id="CLU_818531_0_0_6"/>
<dbReference type="InterPro" id="IPR014284">
    <property type="entry name" value="RNA_pol_sigma-70_dom"/>
</dbReference>
<dbReference type="SUPFAM" id="SSF88946">
    <property type="entry name" value="Sigma2 domain of RNA polymerase sigma factors"/>
    <property type="match status" value="1"/>
</dbReference>
<evidence type="ECO:0000313" key="8">
    <source>
        <dbReference type="Proteomes" id="UP000005953"/>
    </source>
</evidence>
<dbReference type="STRING" id="314283.MED297_02462"/>
<dbReference type="SUPFAM" id="SSF88659">
    <property type="entry name" value="Sigma3 and sigma4 domains of RNA polymerase sigma factors"/>
    <property type="match status" value="2"/>
</dbReference>
<dbReference type="InterPro" id="IPR013325">
    <property type="entry name" value="RNA_pol_sigma_r2"/>
</dbReference>
<evidence type="ECO:0000256" key="4">
    <source>
        <dbReference type="ARBA" id="ARBA00023163"/>
    </source>
</evidence>
<dbReference type="InterPro" id="IPR007630">
    <property type="entry name" value="RNA_pol_sigma70_r4"/>
</dbReference>
<dbReference type="CDD" id="cd06171">
    <property type="entry name" value="Sigma70_r4"/>
    <property type="match status" value="1"/>
</dbReference>
<dbReference type="OrthoDB" id="6190618at2"/>
<protein>
    <submittedName>
        <fullName evidence="7">RNA polymerase sigma factor</fullName>
    </submittedName>
</protein>
<dbReference type="Pfam" id="PF04545">
    <property type="entry name" value="Sigma70_r4"/>
    <property type="match status" value="1"/>
</dbReference>
<dbReference type="Gene3D" id="1.10.601.10">
    <property type="entry name" value="RNA Polymerase Primary Sigma Factor"/>
    <property type="match status" value="1"/>
</dbReference>
<dbReference type="RefSeq" id="WP_008047087.1">
    <property type="nucleotide sequence ID" value="NZ_CH724153.1"/>
</dbReference>
<feature type="domain" description="RNA polymerase sigma-70 region 2" evidence="5">
    <location>
        <begin position="112"/>
        <end position="182"/>
    </location>
</feature>
<evidence type="ECO:0000313" key="7">
    <source>
        <dbReference type="EMBL" id="EAR09446.1"/>
    </source>
</evidence>
<dbReference type="InterPro" id="IPR000943">
    <property type="entry name" value="RNA_pol_sigma70"/>
</dbReference>
<dbReference type="NCBIfam" id="TIGR02937">
    <property type="entry name" value="sigma70-ECF"/>
    <property type="match status" value="1"/>
</dbReference>
<comment type="caution">
    <text evidence="7">The sequence shown here is derived from an EMBL/GenBank/DDBJ whole genome shotgun (WGS) entry which is preliminary data.</text>
</comment>
<dbReference type="InterPro" id="IPR050239">
    <property type="entry name" value="Sigma-70_RNA_pol_init_factors"/>
</dbReference>
<dbReference type="Proteomes" id="UP000005953">
    <property type="component" value="Unassembled WGS sequence"/>
</dbReference>
<name>A4BEL9_9GAMM</name>
<evidence type="ECO:0000256" key="2">
    <source>
        <dbReference type="ARBA" id="ARBA00023082"/>
    </source>
</evidence>
<dbReference type="InterPro" id="IPR013324">
    <property type="entry name" value="RNA_pol_sigma_r3/r4-like"/>
</dbReference>
<keyword evidence="8" id="KW-1185">Reference proteome</keyword>
<keyword evidence="4" id="KW-0804">Transcription</keyword>
<keyword evidence="3" id="KW-0238">DNA-binding</keyword>
<dbReference type="AlphaFoldDB" id="A4BEL9"/>
<gene>
    <name evidence="7" type="ORF">MED297_02462</name>
</gene>
<dbReference type="EMBL" id="AAOE01000010">
    <property type="protein sequence ID" value="EAR09446.1"/>
    <property type="molecule type" value="Genomic_DNA"/>
</dbReference>
<dbReference type="Pfam" id="PF04542">
    <property type="entry name" value="Sigma70_r2"/>
    <property type="match status" value="1"/>
</dbReference>
<organism evidence="7 8">
    <name type="scientific">Reinekea blandensis MED297</name>
    <dbReference type="NCBI Taxonomy" id="314283"/>
    <lineage>
        <taxon>Bacteria</taxon>
        <taxon>Pseudomonadati</taxon>
        <taxon>Pseudomonadota</taxon>
        <taxon>Gammaproteobacteria</taxon>
        <taxon>Oceanospirillales</taxon>
        <taxon>Saccharospirillaceae</taxon>
        <taxon>Reinekea</taxon>
    </lineage>
</organism>